<dbReference type="EMBL" id="SNRW01000481">
    <property type="protein sequence ID" value="KAA6400896.1"/>
    <property type="molecule type" value="Genomic_DNA"/>
</dbReference>
<dbReference type="Proteomes" id="UP000324800">
    <property type="component" value="Unassembled WGS sequence"/>
</dbReference>
<evidence type="ECO:0000313" key="2">
    <source>
        <dbReference type="Proteomes" id="UP000324800"/>
    </source>
</evidence>
<proteinExistence type="predicted"/>
<sequence length="73" mass="8483">MDYAYVYHQMQLIHNNPIDSVRIGVDEQTPERVRKEIGSEKVMITVFWGAVRFWHIHALPHGKSMTTVKSCQA</sequence>
<protein>
    <submittedName>
        <fullName evidence="1">Uncharacterized protein</fullName>
    </submittedName>
</protein>
<dbReference type="AlphaFoldDB" id="A0A5J4X2D1"/>
<reference evidence="1 2" key="1">
    <citation type="submission" date="2019-03" db="EMBL/GenBank/DDBJ databases">
        <title>Single cell metagenomics reveals metabolic interactions within the superorganism composed of flagellate Streblomastix strix and complex community of Bacteroidetes bacteria on its surface.</title>
        <authorList>
            <person name="Treitli S.C."/>
            <person name="Kolisko M."/>
            <person name="Husnik F."/>
            <person name="Keeling P."/>
            <person name="Hampl V."/>
        </authorList>
    </citation>
    <scope>NUCLEOTIDE SEQUENCE [LARGE SCALE GENOMIC DNA]</scope>
    <source>
        <strain evidence="1">ST1C</strain>
    </source>
</reference>
<organism evidence="1 2">
    <name type="scientific">Streblomastix strix</name>
    <dbReference type="NCBI Taxonomy" id="222440"/>
    <lineage>
        <taxon>Eukaryota</taxon>
        <taxon>Metamonada</taxon>
        <taxon>Preaxostyla</taxon>
        <taxon>Oxymonadida</taxon>
        <taxon>Streblomastigidae</taxon>
        <taxon>Streblomastix</taxon>
    </lineage>
</organism>
<comment type="caution">
    <text evidence="1">The sequence shown here is derived from an EMBL/GenBank/DDBJ whole genome shotgun (WGS) entry which is preliminary data.</text>
</comment>
<accession>A0A5J4X2D1</accession>
<evidence type="ECO:0000313" key="1">
    <source>
        <dbReference type="EMBL" id="KAA6400896.1"/>
    </source>
</evidence>
<name>A0A5J4X2D1_9EUKA</name>
<gene>
    <name evidence="1" type="ORF">EZS28_003577</name>
</gene>